<dbReference type="RefSeq" id="XP_033377019.1">
    <property type="nucleotide sequence ID" value="XM_033524079.1"/>
</dbReference>
<evidence type="ECO:0000256" key="1">
    <source>
        <dbReference type="ARBA" id="ARBA00004613"/>
    </source>
</evidence>
<protein>
    <recommendedName>
        <fullName evidence="6">Cerato-platanin</fullName>
    </recommendedName>
</protein>
<keyword evidence="3" id="KW-0964">Secreted</keyword>
<organism evidence="4 5">
    <name type="scientific">Aaosphaeria arxii CBS 175.79</name>
    <dbReference type="NCBI Taxonomy" id="1450172"/>
    <lineage>
        <taxon>Eukaryota</taxon>
        <taxon>Fungi</taxon>
        <taxon>Dikarya</taxon>
        <taxon>Ascomycota</taxon>
        <taxon>Pezizomycotina</taxon>
        <taxon>Dothideomycetes</taxon>
        <taxon>Pleosporomycetidae</taxon>
        <taxon>Pleosporales</taxon>
        <taxon>Pleosporales incertae sedis</taxon>
        <taxon>Aaosphaeria</taxon>
    </lineage>
</organism>
<evidence type="ECO:0000256" key="3">
    <source>
        <dbReference type="ARBA" id="ARBA00022525"/>
    </source>
</evidence>
<dbReference type="EMBL" id="ML978082">
    <property type="protein sequence ID" value="KAF2008680.1"/>
    <property type="molecule type" value="Genomic_DNA"/>
</dbReference>
<dbReference type="Gene3D" id="2.40.40.10">
    <property type="entry name" value="RlpA-like domain"/>
    <property type="match status" value="1"/>
</dbReference>
<dbReference type="OrthoDB" id="4898945at2759"/>
<dbReference type="SUPFAM" id="SSF50685">
    <property type="entry name" value="Barwin-like endoglucanases"/>
    <property type="match status" value="1"/>
</dbReference>
<evidence type="ECO:0000313" key="4">
    <source>
        <dbReference type="EMBL" id="KAF2008680.1"/>
    </source>
</evidence>
<dbReference type="GO" id="GO:0005576">
    <property type="term" value="C:extracellular region"/>
    <property type="evidence" value="ECO:0007669"/>
    <property type="project" value="UniProtKB-SubCell"/>
</dbReference>
<keyword evidence="5" id="KW-1185">Reference proteome</keyword>
<comment type="subcellular location">
    <subcellularLocation>
        <location evidence="1">Secreted</location>
    </subcellularLocation>
</comment>
<dbReference type="InterPro" id="IPR036908">
    <property type="entry name" value="RlpA-like_sf"/>
</dbReference>
<evidence type="ECO:0008006" key="6">
    <source>
        <dbReference type="Google" id="ProtNLM"/>
    </source>
</evidence>
<dbReference type="AlphaFoldDB" id="A0A6A5X6Z0"/>
<dbReference type="Pfam" id="PF07249">
    <property type="entry name" value="Cerato-platanin"/>
    <property type="match status" value="1"/>
</dbReference>
<dbReference type="InterPro" id="IPR010829">
    <property type="entry name" value="Cerato-platanin"/>
</dbReference>
<accession>A0A6A5X6Z0</accession>
<sequence>TVSYDTGYDDASRSLNVVSCSDGSNGLVTKGYTTQGSLRNFPYIGGYQGVAGWNSPQCGTCYSVTYKSKTIYVLAIDHAASGFNIAQKAMDDLTNGQSVALGRVDAQYIQVPVSNCKL</sequence>
<proteinExistence type="inferred from homology"/>
<evidence type="ECO:0000256" key="2">
    <source>
        <dbReference type="ARBA" id="ARBA00010421"/>
    </source>
</evidence>
<dbReference type="CDD" id="cd22778">
    <property type="entry name" value="DPBB_CEPL-like"/>
    <property type="match status" value="1"/>
</dbReference>
<gene>
    <name evidence="4" type="ORF">BU24DRAFT_360028</name>
</gene>
<name>A0A6A5X6Z0_9PLEO</name>
<feature type="non-terminal residue" evidence="4">
    <location>
        <position position="1"/>
    </location>
</feature>
<comment type="similarity">
    <text evidence="2">Belongs to the cerato-platanin family.</text>
</comment>
<evidence type="ECO:0000313" key="5">
    <source>
        <dbReference type="Proteomes" id="UP000799778"/>
    </source>
</evidence>
<reference evidence="4" key="1">
    <citation type="journal article" date="2020" name="Stud. Mycol.">
        <title>101 Dothideomycetes genomes: a test case for predicting lifestyles and emergence of pathogens.</title>
        <authorList>
            <person name="Haridas S."/>
            <person name="Albert R."/>
            <person name="Binder M."/>
            <person name="Bloem J."/>
            <person name="Labutti K."/>
            <person name="Salamov A."/>
            <person name="Andreopoulos B."/>
            <person name="Baker S."/>
            <person name="Barry K."/>
            <person name="Bills G."/>
            <person name="Bluhm B."/>
            <person name="Cannon C."/>
            <person name="Castanera R."/>
            <person name="Culley D."/>
            <person name="Daum C."/>
            <person name="Ezra D."/>
            <person name="Gonzalez J."/>
            <person name="Henrissat B."/>
            <person name="Kuo A."/>
            <person name="Liang C."/>
            <person name="Lipzen A."/>
            <person name="Lutzoni F."/>
            <person name="Magnuson J."/>
            <person name="Mondo S."/>
            <person name="Nolan M."/>
            <person name="Ohm R."/>
            <person name="Pangilinan J."/>
            <person name="Park H.-J."/>
            <person name="Ramirez L."/>
            <person name="Alfaro M."/>
            <person name="Sun H."/>
            <person name="Tritt A."/>
            <person name="Yoshinaga Y."/>
            <person name="Zwiers L.-H."/>
            <person name="Turgeon B."/>
            <person name="Goodwin S."/>
            <person name="Spatafora J."/>
            <person name="Crous P."/>
            <person name="Grigoriev I."/>
        </authorList>
    </citation>
    <scope>NUCLEOTIDE SEQUENCE</scope>
    <source>
        <strain evidence="4">CBS 175.79</strain>
    </source>
</reference>
<dbReference type="GeneID" id="54281476"/>
<dbReference type="Proteomes" id="UP000799778">
    <property type="component" value="Unassembled WGS sequence"/>
</dbReference>